<accession>A0A8H4ZSS3</accession>
<gene>
    <name evidence="2" type="ORF">FANTH_2849</name>
</gene>
<dbReference type="Proteomes" id="UP000573603">
    <property type="component" value="Unassembled WGS sequence"/>
</dbReference>
<organism evidence="2 3">
    <name type="scientific">Fusarium anthophilum</name>
    <dbReference type="NCBI Taxonomy" id="48485"/>
    <lineage>
        <taxon>Eukaryota</taxon>
        <taxon>Fungi</taxon>
        <taxon>Dikarya</taxon>
        <taxon>Ascomycota</taxon>
        <taxon>Pezizomycotina</taxon>
        <taxon>Sordariomycetes</taxon>
        <taxon>Hypocreomycetidae</taxon>
        <taxon>Hypocreales</taxon>
        <taxon>Nectriaceae</taxon>
        <taxon>Fusarium</taxon>
        <taxon>Fusarium fujikuroi species complex</taxon>
    </lineage>
</organism>
<evidence type="ECO:0000256" key="1">
    <source>
        <dbReference type="SAM" id="MobiDB-lite"/>
    </source>
</evidence>
<feature type="region of interest" description="Disordered" evidence="1">
    <location>
        <begin position="1"/>
        <end position="124"/>
    </location>
</feature>
<evidence type="ECO:0000313" key="2">
    <source>
        <dbReference type="EMBL" id="KAF5252101.1"/>
    </source>
</evidence>
<feature type="compositionally biased region" description="Basic and acidic residues" evidence="1">
    <location>
        <begin position="86"/>
        <end position="115"/>
    </location>
</feature>
<comment type="caution">
    <text evidence="2">The sequence shown here is derived from an EMBL/GenBank/DDBJ whole genome shotgun (WGS) entry which is preliminary data.</text>
</comment>
<dbReference type="AlphaFoldDB" id="A0A8H4ZSS3"/>
<sequence>MPDQSKKANQPKKGSGSKGEATRPMNGKPSGPGVNSSTETTSGGGGHAQATPSQTSSYTRDQYEGQKHEDEPPNSIGLPGHKPRPCPKEMSDQIDEDLQKLKDENQPDNKDESKGNGKGKNVKK</sequence>
<evidence type="ECO:0000313" key="3">
    <source>
        <dbReference type="Proteomes" id="UP000573603"/>
    </source>
</evidence>
<proteinExistence type="predicted"/>
<keyword evidence="3" id="KW-1185">Reference proteome</keyword>
<name>A0A8H4ZSS3_9HYPO</name>
<feature type="compositionally biased region" description="Basic and acidic residues" evidence="1">
    <location>
        <begin position="61"/>
        <end position="71"/>
    </location>
</feature>
<dbReference type="EMBL" id="JABEVY010000060">
    <property type="protein sequence ID" value="KAF5252101.1"/>
    <property type="molecule type" value="Genomic_DNA"/>
</dbReference>
<feature type="compositionally biased region" description="Polar residues" evidence="1">
    <location>
        <begin position="50"/>
        <end position="60"/>
    </location>
</feature>
<protein>
    <submittedName>
        <fullName evidence="2">Uncharacterized protein</fullName>
    </submittedName>
</protein>
<reference evidence="2 3" key="1">
    <citation type="journal article" date="2020" name="BMC Genomics">
        <title>Correction to: Identification and distribution of gene clusters required for synthesis of sphingolipid metabolism inhibitors in diverse species of the filamentous fungus Fusarium.</title>
        <authorList>
            <person name="Kim H.S."/>
            <person name="Lohmar J.M."/>
            <person name="Busman M."/>
            <person name="Brown D.W."/>
            <person name="Naumann T.A."/>
            <person name="Divon H.H."/>
            <person name="Lysoe E."/>
            <person name="Uhlig S."/>
            <person name="Proctor R.H."/>
        </authorList>
    </citation>
    <scope>NUCLEOTIDE SEQUENCE [LARGE SCALE GENOMIC DNA]</scope>
    <source>
        <strain evidence="2 3">NRRL 25214</strain>
    </source>
</reference>